<evidence type="ECO:0000256" key="1">
    <source>
        <dbReference type="SAM" id="SignalP"/>
    </source>
</evidence>
<dbReference type="Proteomes" id="UP000823821">
    <property type="component" value="Unassembled WGS sequence"/>
</dbReference>
<feature type="chain" id="PRO_5038800514" evidence="1">
    <location>
        <begin position="28"/>
        <end position="284"/>
    </location>
</feature>
<reference evidence="2" key="2">
    <citation type="submission" date="2021-04" db="EMBL/GenBank/DDBJ databases">
        <authorList>
            <person name="Gilroy R."/>
        </authorList>
    </citation>
    <scope>NUCLEOTIDE SEQUENCE</scope>
    <source>
        <strain evidence="2">5032</strain>
    </source>
</reference>
<evidence type="ECO:0000313" key="3">
    <source>
        <dbReference type="Proteomes" id="UP000823821"/>
    </source>
</evidence>
<dbReference type="EMBL" id="DWZD01000011">
    <property type="protein sequence ID" value="HJA78253.1"/>
    <property type="molecule type" value="Genomic_DNA"/>
</dbReference>
<protein>
    <submittedName>
        <fullName evidence="2">Uncharacterized protein</fullName>
    </submittedName>
</protein>
<name>A0A9D2KPT4_9BACT</name>
<organism evidence="2 3">
    <name type="scientific">Candidatus Desulfovibrio intestinavium</name>
    <dbReference type="NCBI Taxonomy" id="2838534"/>
    <lineage>
        <taxon>Bacteria</taxon>
        <taxon>Pseudomonadati</taxon>
        <taxon>Thermodesulfobacteriota</taxon>
        <taxon>Desulfovibrionia</taxon>
        <taxon>Desulfovibrionales</taxon>
        <taxon>Desulfovibrionaceae</taxon>
        <taxon>Desulfovibrio</taxon>
    </lineage>
</organism>
<accession>A0A9D2KPT4</accession>
<feature type="signal peptide" evidence="1">
    <location>
        <begin position="1"/>
        <end position="27"/>
    </location>
</feature>
<comment type="caution">
    <text evidence="2">The sequence shown here is derived from an EMBL/GenBank/DDBJ whole genome shotgun (WGS) entry which is preliminary data.</text>
</comment>
<gene>
    <name evidence="2" type="ORF">H9784_01590</name>
</gene>
<keyword evidence="1" id="KW-0732">Signal</keyword>
<reference evidence="2" key="1">
    <citation type="journal article" date="2021" name="PeerJ">
        <title>Extensive microbial diversity within the chicken gut microbiome revealed by metagenomics and culture.</title>
        <authorList>
            <person name="Gilroy R."/>
            <person name="Ravi A."/>
            <person name="Getino M."/>
            <person name="Pursley I."/>
            <person name="Horton D.L."/>
            <person name="Alikhan N.F."/>
            <person name="Baker D."/>
            <person name="Gharbi K."/>
            <person name="Hall N."/>
            <person name="Watson M."/>
            <person name="Adriaenssens E.M."/>
            <person name="Foster-Nyarko E."/>
            <person name="Jarju S."/>
            <person name="Secka A."/>
            <person name="Antonio M."/>
            <person name="Oren A."/>
            <person name="Chaudhuri R.R."/>
            <person name="La Ragione R."/>
            <person name="Hildebrand F."/>
            <person name="Pallen M.J."/>
        </authorList>
    </citation>
    <scope>NUCLEOTIDE SEQUENCE</scope>
    <source>
        <strain evidence="2">5032</strain>
    </source>
</reference>
<evidence type="ECO:0000313" key="2">
    <source>
        <dbReference type="EMBL" id="HJA78253.1"/>
    </source>
</evidence>
<dbReference type="AlphaFoldDB" id="A0A9D2KPT4"/>
<proteinExistence type="predicted"/>
<sequence length="284" mass="31091">MRSSLPSRLLALLCGVACLSLLGQAIAAPAPETQRIVAALLEVLDGDSPAQALRDIAHYREAGFVYQPALAVSDETCPTEGDSDQRAVLSGMVTADRTFAFFFGKPEDALRENRLLQTFRLDNLPSLSREEVQVLRKAPQSARARTIAETYRKREYAAFVHAASRDAATLRLLGAHIYGVYIERLYMTSIMVLAAAESDQLEPLYQVHQSLAAHHGRALAQLADEGVLAGTPEENRRREALVDRLQALLGADNGDKGRPSLDGLRQIVSLTQEERGIYLTPCPL</sequence>